<organism evidence="4 5">
    <name type="scientific">Colwellia chukchiensis</name>
    <dbReference type="NCBI Taxonomy" id="641665"/>
    <lineage>
        <taxon>Bacteria</taxon>
        <taxon>Pseudomonadati</taxon>
        <taxon>Pseudomonadota</taxon>
        <taxon>Gammaproteobacteria</taxon>
        <taxon>Alteromonadales</taxon>
        <taxon>Colwelliaceae</taxon>
        <taxon>Colwellia</taxon>
    </lineage>
</organism>
<protein>
    <recommendedName>
        <fullName evidence="1">Protein SlyX homolog</fullName>
    </recommendedName>
</protein>
<dbReference type="InterPro" id="IPR007236">
    <property type="entry name" value="SlyX"/>
</dbReference>
<sequence>MQSIKELTQAIETLETRNAFQDDVIEQLNHELSIHQGQIAELKQQIALLATRIKESTPNEQQSKEEVEPPPPHY</sequence>
<comment type="similarity">
    <text evidence="1">Belongs to the SlyX family.</text>
</comment>
<evidence type="ECO:0000256" key="2">
    <source>
        <dbReference type="SAM" id="Coils"/>
    </source>
</evidence>
<dbReference type="STRING" id="641665.GCA_002104455_01236"/>
<reference evidence="5" key="1">
    <citation type="submission" date="2016-10" db="EMBL/GenBank/DDBJ databases">
        <authorList>
            <person name="Varghese N."/>
            <person name="Submissions S."/>
        </authorList>
    </citation>
    <scope>NUCLEOTIDE SEQUENCE [LARGE SCALE GENOMIC DNA]</scope>
    <source>
        <strain evidence="5">CGMCC 1.9127</strain>
    </source>
</reference>
<evidence type="ECO:0000256" key="1">
    <source>
        <dbReference type="HAMAP-Rule" id="MF_00715"/>
    </source>
</evidence>
<evidence type="ECO:0000313" key="4">
    <source>
        <dbReference type="EMBL" id="SEL56761.1"/>
    </source>
</evidence>
<dbReference type="PANTHER" id="PTHR36508">
    <property type="entry name" value="PROTEIN SLYX"/>
    <property type="match status" value="1"/>
</dbReference>
<evidence type="ECO:0000256" key="3">
    <source>
        <dbReference type="SAM" id="MobiDB-lite"/>
    </source>
</evidence>
<dbReference type="EMBL" id="FOBI01000014">
    <property type="protein sequence ID" value="SEL56761.1"/>
    <property type="molecule type" value="Genomic_DNA"/>
</dbReference>
<dbReference type="Proteomes" id="UP000199297">
    <property type="component" value="Unassembled WGS sequence"/>
</dbReference>
<feature type="coiled-coil region" evidence="2">
    <location>
        <begin position="11"/>
        <end position="45"/>
    </location>
</feature>
<name>A0A1H7R943_9GAMM</name>
<accession>A0A1H7R943</accession>
<dbReference type="Pfam" id="PF04102">
    <property type="entry name" value="SlyX"/>
    <property type="match status" value="1"/>
</dbReference>
<feature type="compositionally biased region" description="Basic and acidic residues" evidence="3">
    <location>
        <begin position="53"/>
        <end position="67"/>
    </location>
</feature>
<evidence type="ECO:0000313" key="5">
    <source>
        <dbReference type="Proteomes" id="UP000199297"/>
    </source>
</evidence>
<keyword evidence="2" id="KW-0175">Coiled coil</keyword>
<gene>
    <name evidence="1" type="primary">slyX</name>
    <name evidence="4" type="ORF">SAMN05216262_11412</name>
</gene>
<dbReference type="HAMAP" id="MF_00715">
    <property type="entry name" value="SlyX"/>
    <property type="match status" value="1"/>
</dbReference>
<dbReference type="AlphaFoldDB" id="A0A1H7R943"/>
<dbReference type="PANTHER" id="PTHR36508:SF1">
    <property type="entry name" value="PROTEIN SLYX"/>
    <property type="match status" value="1"/>
</dbReference>
<feature type="region of interest" description="Disordered" evidence="3">
    <location>
        <begin position="53"/>
        <end position="74"/>
    </location>
</feature>
<keyword evidence="5" id="KW-1185">Reference proteome</keyword>
<dbReference type="RefSeq" id="WP_233144033.1">
    <property type="nucleotide sequence ID" value="NZ_FOBI01000014.1"/>
</dbReference>
<proteinExistence type="inferred from homology"/>